<comment type="caution">
    <text evidence="2">The sequence shown here is derived from an EMBL/GenBank/DDBJ whole genome shotgun (WGS) entry which is preliminary data.</text>
</comment>
<keyword evidence="3" id="KW-1185">Reference proteome</keyword>
<protein>
    <submittedName>
        <fullName evidence="2">Uncharacterized protein</fullName>
    </submittedName>
</protein>
<feature type="compositionally biased region" description="Basic and acidic residues" evidence="1">
    <location>
        <begin position="1"/>
        <end position="12"/>
    </location>
</feature>
<feature type="region of interest" description="Disordered" evidence="1">
    <location>
        <begin position="1"/>
        <end position="23"/>
    </location>
</feature>
<feature type="non-terminal residue" evidence="2">
    <location>
        <position position="65"/>
    </location>
</feature>
<dbReference type="Proteomes" id="UP000678393">
    <property type="component" value="Unassembled WGS sequence"/>
</dbReference>
<dbReference type="EMBL" id="CAJHNH020000600">
    <property type="protein sequence ID" value="CAG5118743.1"/>
    <property type="molecule type" value="Genomic_DNA"/>
</dbReference>
<feature type="compositionally biased region" description="Low complexity" evidence="1">
    <location>
        <begin position="14"/>
        <end position="23"/>
    </location>
</feature>
<feature type="region of interest" description="Disordered" evidence="1">
    <location>
        <begin position="43"/>
        <end position="65"/>
    </location>
</feature>
<dbReference type="AlphaFoldDB" id="A0A8S3YPL0"/>
<accession>A0A8S3YPL0</accession>
<evidence type="ECO:0000256" key="1">
    <source>
        <dbReference type="SAM" id="MobiDB-lite"/>
    </source>
</evidence>
<reference evidence="2" key="1">
    <citation type="submission" date="2021-04" db="EMBL/GenBank/DDBJ databases">
        <authorList>
            <consortium name="Molecular Ecology Group"/>
        </authorList>
    </citation>
    <scope>NUCLEOTIDE SEQUENCE</scope>
</reference>
<sequence length="65" mass="6874">MKERVDSTKVLREPNVNGPAPDAAAVAGGVTKLDCVDIKAEVKEEDGRKSGDSRPPSRKIPNGES</sequence>
<name>A0A8S3YPL0_9EUPU</name>
<organism evidence="2 3">
    <name type="scientific">Candidula unifasciata</name>
    <dbReference type="NCBI Taxonomy" id="100452"/>
    <lineage>
        <taxon>Eukaryota</taxon>
        <taxon>Metazoa</taxon>
        <taxon>Spiralia</taxon>
        <taxon>Lophotrochozoa</taxon>
        <taxon>Mollusca</taxon>
        <taxon>Gastropoda</taxon>
        <taxon>Heterobranchia</taxon>
        <taxon>Euthyneura</taxon>
        <taxon>Panpulmonata</taxon>
        <taxon>Eupulmonata</taxon>
        <taxon>Stylommatophora</taxon>
        <taxon>Helicina</taxon>
        <taxon>Helicoidea</taxon>
        <taxon>Geomitridae</taxon>
        <taxon>Candidula</taxon>
    </lineage>
</organism>
<proteinExistence type="predicted"/>
<feature type="compositionally biased region" description="Basic and acidic residues" evidence="1">
    <location>
        <begin position="43"/>
        <end position="52"/>
    </location>
</feature>
<evidence type="ECO:0000313" key="3">
    <source>
        <dbReference type="Proteomes" id="UP000678393"/>
    </source>
</evidence>
<evidence type="ECO:0000313" key="2">
    <source>
        <dbReference type="EMBL" id="CAG5118743.1"/>
    </source>
</evidence>
<gene>
    <name evidence="2" type="ORF">CUNI_LOCUS4301</name>
</gene>